<dbReference type="Gene3D" id="2.130.10.10">
    <property type="entry name" value="YVTN repeat-like/Quinoprotein amine dehydrogenase"/>
    <property type="match status" value="4"/>
</dbReference>
<dbReference type="InterPro" id="IPR011048">
    <property type="entry name" value="Haem_d1_sf"/>
</dbReference>
<dbReference type="RefSeq" id="WP_184305545.1">
    <property type="nucleotide sequence ID" value="NZ_JACHXU010000009.1"/>
</dbReference>
<feature type="region of interest" description="Disordered" evidence="1">
    <location>
        <begin position="1"/>
        <end position="30"/>
    </location>
</feature>
<dbReference type="GO" id="GO:0003677">
    <property type="term" value="F:DNA binding"/>
    <property type="evidence" value="ECO:0007669"/>
    <property type="project" value="UniProtKB-KW"/>
</dbReference>
<evidence type="ECO:0000256" key="1">
    <source>
        <dbReference type="SAM" id="MobiDB-lite"/>
    </source>
</evidence>
<gene>
    <name evidence="2" type="ORF">FHS27_002999</name>
</gene>
<reference evidence="2 3" key="1">
    <citation type="submission" date="2020-08" db="EMBL/GenBank/DDBJ databases">
        <title>Genomic Encyclopedia of Type Strains, Phase III (KMG-III): the genomes of soil and plant-associated and newly described type strains.</title>
        <authorList>
            <person name="Whitman W."/>
        </authorList>
    </citation>
    <scope>NUCLEOTIDE SEQUENCE [LARGE SCALE GENOMIC DNA]</scope>
    <source>
        <strain evidence="2 3">CECT 8075</strain>
    </source>
</reference>
<organism evidence="2 3">
    <name type="scientific">Aporhodopirellula rubra</name>
    <dbReference type="NCBI Taxonomy" id="980271"/>
    <lineage>
        <taxon>Bacteria</taxon>
        <taxon>Pseudomonadati</taxon>
        <taxon>Planctomycetota</taxon>
        <taxon>Planctomycetia</taxon>
        <taxon>Pirellulales</taxon>
        <taxon>Pirellulaceae</taxon>
        <taxon>Aporhodopirellula</taxon>
    </lineage>
</organism>
<dbReference type="SUPFAM" id="SSF63446">
    <property type="entry name" value="Type I dockerin domain"/>
    <property type="match status" value="1"/>
</dbReference>
<sequence>MSPRSEHRRPRRHSRSEIRRDVGLASTKRSPRIESLESRVVMAAGIDIDITIDGRGTENSPGPSVAPGTYEQWDFAVTNTGDRPIVELTLRNDGGAPFQPADDVVPEHVVDESVSVAATGELLATFDDQKISKMVVDPIRPRVYMTSADEDEVLVLDTSSLEIIETIQINSQPHGLGLSPDAQRLYVTSYDVGDKNGSVVEIDLESGNQKTITITGQPIDVKVGHHDRLYVLTNSQLQTIDRVLGNEVATPIETGFENGELAINPQRDRLYVARIGTGVASLSQYSISAPTPAVLWQSTPGTAIGSNGQDLAISHDGSFVSYAAGNGQGGYRIAKFQTDTMQPIGFFETGMFPREVSFSSDDAVAYTVSRSGIINTWDTTTFADSGSMSVQGEARELIVDTSGQDLIAAFDDELRVYSTGRSAPLNIGDVDANGVMDPGETWHFRADGLVKDGLVQTTTEVRAVDARGELVIESVDSHYFGRFVAVEMSTQLIGRTTDSTGLYQVQLDEVLVWQQSIANVGARGLTNLELTWGDADSSETLVDVMDSYVSGDSDADGIFDADETWVFEHSEVAHAGEHRREWLFDADSYVDVSEPPTPSLSISASSSSVYFGVEAAVSLTVLLNQQSLSDSVAVEIDVNQPMVWTYEVRSAGNSPLSGVMVVDDAGTEDPSDDVTATLSGGDTNNNGELDLDETWVFTYDDEGDLGLFLRGASVTATDPAGGVVADTQEALYVGVGAQASVELHLLDLTGNPLDGSTEETAIRAGDEYQIQMVIANTGTLPLAAPEWADGGGGFENASPTRISPDANNDGILSVGETWEYRSQVLVAGDGSVLHQIVATNQAVTGSGTPLAQPPITSESEIHYFGVNAVVETVVAGSGQRVTLGDENLFLSGTSVQWTYEVTNAGNVPVTDVSVRVDVPSEPSSSVVSVSLPPTTETGLSPRGSVMAEFAGFSVQEMVAHPTLPYMFVSVTNQDRVVVINTLTLSIEASVETGRGPSGMALSPDGSRLYVANSQTQNIGVIDVETFESLPGISIAQIPRDVEVGADGRLFVLGHLNLMQLSPVTGEAIGETLPVSVSGGEIKISPDRTRLYYADANSTPASLYQIDISSTPARVVWQSEENVDLSGSNGQSLALSPDGQLIAYATAVSSKVRAGETLPEGIRIVTRNASDMSVAGLFVLPNPPGSFAQEITFSPDGRFVYTTSESGTVSVFGAATYSQTGTINTSGLASEMTIDASGRFLFAAMGDRLTVLSTGRATATLNQGDTNVNHQLDPGETWVYGTTSVVSDGRHVKNVVVTGTDTFDGAISDTAFQRYDGAQRVDVNPMVAGASLGGVTGLADSLMLSDDRFEVVNGRLRLKSDQHVTIDDDEAVVFLRSGPEDSDIEKIFVLDVSAVPAWQNTSSVHDVNDDGYVTALDALMIINRLATSSDTELGVRQSDVNVFYDTNGDGHVTAVDALRVINSLNVSQVAPTSEPSNPDRDNAWDWQADKTQRAIADLQSLDVYFALSSQGKD</sequence>
<comment type="caution">
    <text evidence="2">The sequence shown here is derived from an EMBL/GenBank/DDBJ whole genome shotgun (WGS) entry which is preliminary data.</text>
</comment>
<dbReference type="SUPFAM" id="SSF51004">
    <property type="entry name" value="C-terminal (heme d1) domain of cytochrome cd1-nitrite reductase"/>
    <property type="match status" value="1"/>
</dbReference>
<dbReference type="InterPro" id="IPR051200">
    <property type="entry name" value="Host-pathogen_enzymatic-act"/>
</dbReference>
<protein>
    <submittedName>
        <fullName evidence="2">DNA-binding beta-propeller fold protein YncE</fullName>
    </submittedName>
</protein>
<dbReference type="EMBL" id="JACHXU010000009">
    <property type="protein sequence ID" value="MBB3207180.1"/>
    <property type="molecule type" value="Genomic_DNA"/>
</dbReference>
<dbReference type="PANTHER" id="PTHR47197:SF3">
    <property type="entry name" value="DIHYDRO-HEME D1 DEHYDROGENASE"/>
    <property type="match status" value="1"/>
</dbReference>
<evidence type="ECO:0000313" key="3">
    <source>
        <dbReference type="Proteomes" id="UP000536179"/>
    </source>
</evidence>
<dbReference type="SUPFAM" id="SSF82171">
    <property type="entry name" value="DPP6 N-terminal domain-like"/>
    <property type="match status" value="1"/>
</dbReference>
<dbReference type="InterPro" id="IPR002105">
    <property type="entry name" value="Dockerin_1_rpt"/>
</dbReference>
<name>A0A7W5DZ43_9BACT</name>
<keyword evidence="3" id="KW-1185">Reference proteome</keyword>
<dbReference type="PANTHER" id="PTHR47197">
    <property type="entry name" value="PROTEIN NIRF"/>
    <property type="match status" value="1"/>
</dbReference>
<accession>A0A7W5DZ43</accession>
<dbReference type="GO" id="GO:0000272">
    <property type="term" value="P:polysaccharide catabolic process"/>
    <property type="evidence" value="ECO:0007669"/>
    <property type="project" value="InterPro"/>
</dbReference>
<dbReference type="GO" id="GO:0004553">
    <property type="term" value="F:hydrolase activity, hydrolyzing O-glycosyl compounds"/>
    <property type="evidence" value="ECO:0007669"/>
    <property type="project" value="InterPro"/>
</dbReference>
<dbReference type="SUPFAM" id="SSF75011">
    <property type="entry name" value="3-carboxy-cis,cis-mucoante lactonizing enzyme"/>
    <property type="match status" value="1"/>
</dbReference>
<dbReference type="InterPro" id="IPR015943">
    <property type="entry name" value="WD40/YVTN_repeat-like_dom_sf"/>
</dbReference>
<dbReference type="Proteomes" id="UP000536179">
    <property type="component" value="Unassembled WGS sequence"/>
</dbReference>
<dbReference type="Pfam" id="PF00404">
    <property type="entry name" value="Dockerin_1"/>
    <property type="match status" value="1"/>
</dbReference>
<feature type="compositionally biased region" description="Basic residues" evidence="1">
    <location>
        <begin position="1"/>
        <end position="14"/>
    </location>
</feature>
<evidence type="ECO:0000313" key="2">
    <source>
        <dbReference type="EMBL" id="MBB3207180.1"/>
    </source>
</evidence>
<dbReference type="Gene3D" id="1.10.1330.10">
    <property type="entry name" value="Dockerin domain"/>
    <property type="match status" value="1"/>
</dbReference>
<keyword evidence="2" id="KW-0238">DNA-binding</keyword>
<dbReference type="InterPro" id="IPR036439">
    <property type="entry name" value="Dockerin_dom_sf"/>
</dbReference>
<proteinExistence type="predicted"/>